<proteinExistence type="predicted"/>
<sequence>MPSILTPLCYWDTGFIEQRSQLLKHMIKEKLFRAIDEEALHADLTKHDESEAIQCRFVAIAYLNYFHLVEDFGAVTEWLVILAAARRRINLTASQQFQQTSLEDKLRIVTLADIFAAYSFIDEHSTRIIRQTPATKSD</sequence>
<accession>A0AAD5QV47</accession>
<keyword evidence="2" id="KW-1185">Reference proteome</keyword>
<evidence type="ECO:0000313" key="1">
    <source>
        <dbReference type="EMBL" id="KAJ1362694.1"/>
    </source>
</evidence>
<organism evidence="1 2">
    <name type="scientific">Parelaphostrongylus tenuis</name>
    <name type="common">Meningeal worm</name>
    <dbReference type="NCBI Taxonomy" id="148309"/>
    <lineage>
        <taxon>Eukaryota</taxon>
        <taxon>Metazoa</taxon>
        <taxon>Ecdysozoa</taxon>
        <taxon>Nematoda</taxon>
        <taxon>Chromadorea</taxon>
        <taxon>Rhabditida</taxon>
        <taxon>Rhabditina</taxon>
        <taxon>Rhabditomorpha</taxon>
        <taxon>Strongyloidea</taxon>
        <taxon>Metastrongylidae</taxon>
        <taxon>Parelaphostrongylus</taxon>
    </lineage>
</organism>
<evidence type="ECO:0000313" key="2">
    <source>
        <dbReference type="Proteomes" id="UP001196413"/>
    </source>
</evidence>
<comment type="caution">
    <text evidence="1">The sequence shown here is derived from an EMBL/GenBank/DDBJ whole genome shotgun (WGS) entry which is preliminary data.</text>
</comment>
<dbReference type="EMBL" id="JAHQIW010004522">
    <property type="protein sequence ID" value="KAJ1362694.1"/>
    <property type="molecule type" value="Genomic_DNA"/>
</dbReference>
<name>A0AAD5QV47_PARTN</name>
<dbReference type="AlphaFoldDB" id="A0AAD5QV47"/>
<dbReference type="Proteomes" id="UP001196413">
    <property type="component" value="Unassembled WGS sequence"/>
</dbReference>
<gene>
    <name evidence="1" type="ORF">KIN20_022345</name>
</gene>
<reference evidence="1" key="1">
    <citation type="submission" date="2021-06" db="EMBL/GenBank/DDBJ databases">
        <title>Parelaphostrongylus tenuis whole genome reference sequence.</title>
        <authorList>
            <person name="Garwood T.J."/>
            <person name="Larsen P.A."/>
            <person name="Fountain-Jones N.M."/>
            <person name="Garbe J.R."/>
            <person name="Macchietto M.G."/>
            <person name="Kania S.A."/>
            <person name="Gerhold R.W."/>
            <person name="Richards J.E."/>
            <person name="Wolf T.M."/>
        </authorList>
    </citation>
    <scope>NUCLEOTIDE SEQUENCE</scope>
    <source>
        <strain evidence="1">MNPRO001-30</strain>
        <tissue evidence="1">Meninges</tissue>
    </source>
</reference>
<protein>
    <submittedName>
        <fullName evidence="1">Uncharacterized protein</fullName>
    </submittedName>
</protein>